<dbReference type="InterPro" id="IPR004307">
    <property type="entry name" value="TspO_MBR"/>
</dbReference>
<name>A0A7S1M2V9_NEODS</name>
<dbReference type="Pfam" id="PF03073">
    <property type="entry name" value="TspO_MBR"/>
    <property type="match status" value="1"/>
</dbReference>
<protein>
    <submittedName>
        <fullName evidence="2">Uncharacterized protein</fullName>
    </submittedName>
</protein>
<proteinExistence type="predicted"/>
<keyword evidence="1" id="KW-1133">Transmembrane helix</keyword>
<feature type="transmembrane region" description="Helical" evidence="1">
    <location>
        <begin position="143"/>
        <end position="164"/>
    </location>
</feature>
<keyword evidence="1" id="KW-0812">Transmembrane</keyword>
<feature type="transmembrane region" description="Helical" evidence="1">
    <location>
        <begin position="170"/>
        <end position="189"/>
    </location>
</feature>
<evidence type="ECO:0000313" key="2">
    <source>
        <dbReference type="EMBL" id="CAD9120538.1"/>
    </source>
</evidence>
<accession>A0A7S1M2V9</accession>
<gene>
    <name evidence="2" type="ORF">NDES1114_LOCUS17105</name>
</gene>
<dbReference type="EMBL" id="HBGF01025875">
    <property type="protein sequence ID" value="CAD9120538.1"/>
    <property type="molecule type" value="Transcribed_RNA"/>
</dbReference>
<keyword evidence="1" id="KW-0472">Membrane</keyword>
<feature type="transmembrane region" description="Helical" evidence="1">
    <location>
        <begin position="65"/>
        <end position="87"/>
    </location>
</feature>
<feature type="transmembrane region" description="Helical" evidence="1">
    <location>
        <begin position="196"/>
        <end position="214"/>
    </location>
</feature>
<dbReference type="GO" id="GO:0016020">
    <property type="term" value="C:membrane"/>
    <property type="evidence" value="ECO:0007669"/>
    <property type="project" value="InterPro"/>
</dbReference>
<reference evidence="2" key="1">
    <citation type="submission" date="2021-01" db="EMBL/GenBank/DDBJ databases">
        <authorList>
            <person name="Corre E."/>
            <person name="Pelletier E."/>
            <person name="Niang G."/>
            <person name="Scheremetjew M."/>
            <person name="Finn R."/>
            <person name="Kale V."/>
            <person name="Holt S."/>
            <person name="Cochrane G."/>
            <person name="Meng A."/>
            <person name="Brown T."/>
            <person name="Cohen L."/>
        </authorList>
    </citation>
    <scope>NUCLEOTIDE SEQUENCE</scope>
    <source>
        <strain evidence="2">CCAP 1951/1</strain>
    </source>
</reference>
<dbReference type="AlphaFoldDB" id="A0A7S1M2V9"/>
<feature type="transmembrane region" description="Helical" evidence="1">
    <location>
        <begin position="111"/>
        <end position="131"/>
    </location>
</feature>
<evidence type="ECO:0000256" key="1">
    <source>
        <dbReference type="SAM" id="Phobius"/>
    </source>
</evidence>
<sequence length="228" mass="26430">MPQSWQAVRKNAVSGKTLYDDLKEIPLYRDHRETLRPWDRRLPAIVEQEANRRSMWIIKPPSGKVIMLVLLGCMIGFLAVALVPFLVNREFIELAWRDIEKPQVVYHDPRVLFAILIFVHLCSAFAMWFIYLSEGFSKHQLELVPFALTLLCECVWMDVAFYIGRLDWVLMLWGAIALLTVITQALLVWKEVNISMVFLLPQLAGAVAVMIYVVEFIKMHGTQLDRQI</sequence>
<organism evidence="2">
    <name type="scientific">Neobodo designis</name>
    <name type="common">Flagellated protozoan</name>
    <name type="synonym">Bodo designis</name>
    <dbReference type="NCBI Taxonomy" id="312471"/>
    <lineage>
        <taxon>Eukaryota</taxon>
        <taxon>Discoba</taxon>
        <taxon>Euglenozoa</taxon>
        <taxon>Kinetoplastea</taxon>
        <taxon>Metakinetoplastina</taxon>
        <taxon>Neobodonida</taxon>
        <taxon>Neobodo</taxon>
    </lineage>
</organism>